<dbReference type="Proteomes" id="UP001445472">
    <property type="component" value="Unassembled WGS sequence"/>
</dbReference>
<evidence type="ECO:0000313" key="2">
    <source>
        <dbReference type="Proteomes" id="UP001445472"/>
    </source>
</evidence>
<sequence>MATAAITHTPTAAQLAALLPTRRGVAWQVGPVPQGIRANAATARLVQGERALDVVERDGRIEVYADRPGMVPAVPDAVITQTGPDPVAELAALVLRVVLPRLEREAARDTLHAHGSEQVIIDVAQNMNEVGFSLIDHQVRLDLVGRPNGVGITWTVSSNAEWGLWALGGTGNLKLSYEGPVCGLYGLLPVLLPTAEGHEPADVGSAFTRHLTDRFPQLRPLNADEVEFGRHQDVHGYIALPAKDEPTDHADDSRQVAAEFTDLGADLLLAAVSHLL</sequence>
<dbReference type="RefSeq" id="WP_351977724.1">
    <property type="nucleotide sequence ID" value="NZ_JBEPBX010000023.1"/>
</dbReference>
<name>A0ABV1V004_9ACTN</name>
<dbReference type="EMBL" id="JBEPBX010000023">
    <property type="protein sequence ID" value="MER6616348.1"/>
    <property type="molecule type" value="Genomic_DNA"/>
</dbReference>
<proteinExistence type="predicted"/>
<accession>A0ABV1V004</accession>
<comment type="caution">
    <text evidence="1">The sequence shown here is derived from an EMBL/GenBank/DDBJ whole genome shotgun (WGS) entry which is preliminary data.</text>
</comment>
<protein>
    <submittedName>
        <fullName evidence="1">Uncharacterized protein</fullName>
    </submittedName>
</protein>
<keyword evidence="2" id="KW-1185">Reference proteome</keyword>
<organism evidence="1 2">
    <name type="scientific">Streptomyces xantholiticus</name>
    <dbReference type="NCBI Taxonomy" id="68285"/>
    <lineage>
        <taxon>Bacteria</taxon>
        <taxon>Bacillati</taxon>
        <taxon>Actinomycetota</taxon>
        <taxon>Actinomycetes</taxon>
        <taxon>Kitasatosporales</taxon>
        <taxon>Streptomycetaceae</taxon>
        <taxon>Streptomyces</taxon>
    </lineage>
</organism>
<evidence type="ECO:0000313" key="1">
    <source>
        <dbReference type="EMBL" id="MER6616348.1"/>
    </source>
</evidence>
<gene>
    <name evidence="1" type="ORF">ABT276_23835</name>
</gene>
<reference evidence="1 2" key="1">
    <citation type="submission" date="2024-06" db="EMBL/GenBank/DDBJ databases">
        <title>The Natural Products Discovery Center: Release of the First 8490 Sequenced Strains for Exploring Actinobacteria Biosynthetic Diversity.</title>
        <authorList>
            <person name="Kalkreuter E."/>
            <person name="Kautsar S.A."/>
            <person name="Yang D."/>
            <person name="Bader C.D."/>
            <person name="Teijaro C.N."/>
            <person name="Fluegel L."/>
            <person name="Davis C.M."/>
            <person name="Simpson J.R."/>
            <person name="Lauterbach L."/>
            <person name="Steele A.D."/>
            <person name="Gui C."/>
            <person name="Meng S."/>
            <person name="Li G."/>
            <person name="Viehrig K."/>
            <person name="Ye F."/>
            <person name="Su P."/>
            <person name="Kiefer A.F."/>
            <person name="Nichols A."/>
            <person name="Cepeda A.J."/>
            <person name="Yan W."/>
            <person name="Fan B."/>
            <person name="Jiang Y."/>
            <person name="Adhikari A."/>
            <person name="Zheng C.-J."/>
            <person name="Schuster L."/>
            <person name="Cowan T.M."/>
            <person name="Smanski M.J."/>
            <person name="Chevrette M.G."/>
            <person name="De Carvalho L.P.S."/>
            <person name="Shen B."/>
        </authorList>
    </citation>
    <scope>NUCLEOTIDE SEQUENCE [LARGE SCALE GENOMIC DNA]</scope>
    <source>
        <strain evidence="1 2">NPDC000837</strain>
    </source>
</reference>